<sequence length="95" mass="10581">MWRGTFAPAFCNLWVTTSRGALYSSGCRPSGLRPTHRYRFTEPSKKPNFSSRCSRANVDRICETRLVGSGFSAVFVAACYKVDELDAALNLLQVL</sequence>
<feature type="chain" id="PRO_5025330925" evidence="1">
    <location>
        <begin position="21"/>
        <end position="95"/>
    </location>
</feature>
<name>A0A6A6T9A8_9PLEO</name>
<dbReference type="Proteomes" id="UP000799324">
    <property type="component" value="Unassembled WGS sequence"/>
</dbReference>
<keyword evidence="3" id="KW-1185">Reference proteome</keyword>
<organism evidence="2 3">
    <name type="scientific">Lophiostoma macrostomum CBS 122681</name>
    <dbReference type="NCBI Taxonomy" id="1314788"/>
    <lineage>
        <taxon>Eukaryota</taxon>
        <taxon>Fungi</taxon>
        <taxon>Dikarya</taxon>
        <taxon>Ascomycota</taxon>
        <taxon>Pezizomycotina</taxon>
        <taxon>Dothideomycetes</taxon>
        <taxon>Pleosporomycetidae</taxon>
        <taxon>Pleosporales</taxon>
        <taxon>Lophiostomataceae</taxon>
        <taxon>Lophiostoma</taxon>
    </lineage>
</organism>
<evidence type="ECO:0000313" key="2">
    <source>
        <dbReference type="EMBL" id="KAF2655448.1"/>
    </source>
</evidence>
<dbReference type="EMBL" id="MU004349">
    <property type="protein sequence ID" value="KAF2655448.1"/>
    <property type="molecule type" value="Genomic_DNA"/>
</dbReference>
<reference evidence="2" key="1">
    <citation type="journal article" date="2020" name="Stud. Mycol.">
        <title>101 Dothideomycetes genomes: a test case for predicting lifestyles and emergence of pathogens.</title>
        <authorList>
            <person name="Haridas S."/>
            <person name="Albert R."/>
            <person name="Binder M."/>
            <person name="Bloem J."/>
            <person name="Labutti K."/>
            <person name="Salamov A."/>
            <person name="Andreopoulos B."/>
            <person name="Baker S."/>
            <person name="Barry K."/>
            <person name="Bills G."/>
            <person name="Bluhm B."/>
            <person name="Cannon C."/>
            <person name="Castanera R."/>
            <person name="Culley D."/>
            <person name="Daum C."/>
            <person name="Ezra D."/>
            <person name="Gonzalez J."/>
            <person name="Henrissat B."/>
            <person name="Kuo A."/>
            <person name="Liang C."/>
            <person name="Lipzen A."/>
            <person name="Lutzoni F."/>
            <person name="Magnuson J."/>
            <person name="Mondo S."/>
            <person name="Nolan M."/>
            <person name="Ohm R."/>
            <person name="Pangilinan J."/>
            <person name="Park H.-J."/>
            <person name="Ramirez L."/>
            <person name="Alfaro M."/>
            <person name="Sun H."/>
            <person name="Tritt A."/>
            <person name="Yoshinaga Y."/>
            <person name="Zwiers L.-H."/>
            <person name="Turgeon B."/>
            <person name="Goodwin S."/>
            <person name="Spatafora J."/>
            <person name="Crous P."/>
            <person name="Grigoriev I."/>
        </authorList>
    </citation>
    <scope>NUCLEOTIDE SEQUENCE</scope>
    <source>
        <strain evidence="2">CBS 122681</strain>
    </source>
</reference>
<feature type="signal peptide" evidence="1">
    <location>
        <begin position="1"/>
        <end position="20"/>
    </location>
</feature>
<dbReference type="AlphaFoldDB" id="A0A6A6T9A8"/>
<gene>
    <name evidence="2" type="ORF">K491DRAFT_428580</name>
</gene>
<keyword evidence="1" id="KW-0732">Signal</keyword>
<proteinExistence type="predicted"/>
<accession>A0A6A6T9A8</accession>
<evidence type="ECO:0000313" key="3">
    <source>
        <dbReference type="Proteomes" id="UP000799324"/>
    </source>
</evidence>
<evidence type="ECO:0000256" key="1">
    <source>
        <dbReference type="SAM" id="SignalP"/>
    </source>
</evidence>
<protein>
    <submittedName>
        <fullName evidence="2">Uncharacterized protein</fullName>
    </submittedName>
</protein>